<protein>
    <submittedName>
        <fullName evidence="2">Uncharacterized protein</fullName>
    </submittedName>
</protein>
<evidence type="ECO:0000313" key="3">
    <source>
        <dbReference type="Proteomes" id="UP001500191"/>
    </source>
</evidence>
<sequence length="115" mass="12153">MKQLQLRLPDGTPAPATDFGSVPPGTSTPTRELRLVNTGDEPITSIEALVVNDSLSDGEYRVSLNGVPLTGEWQPILSAPLPPGAFLTAQESWTTPGGVTTTGADHGQLRVRYAQ</sequence>
<reference evidence="3" key="1">
    <citation type="journal article" date="2019" name="Int. J. Syst. Evol. Microbiol.">
        <title>The Global Catalogue of Microorganisms (GCM) 10K type strain sequencing project: providing services to taxonomists for standard genome sequencing and annotation.</title>
        <authorList>
            <consortium name="The Broad Institute Genomics Platform"/>
            <consortium name="The Broad Institute Genome Sequencing Center for Infectious Disease"/>
            <person name="Wu L."/>
            <person name="Ma J."/>
        </authorList>
    </citation>
    <scope>NUCLEOTIDE SEQUENCE [LARGE SCALE GENOMIC DNA]</scope>
    <source>
        <strain evidence="3">JCM 14368</strain>
    </source>
</reference>
<dbReference type="Proteomes" id="UP001500191">
    <property type="component" value="Unassembled WGS sequence"/>
</dbReference>
<accession>A0ABP3LYG2</accession>
<keyword evidence="3" id="KW-1185">Reference proteome</keyword>
<evidence type="ECO:0000256" key="1">
    <source>
        <dbReference type="SAM" id="MobiDB-lite"/>
    </source>
</evidence>
<comment type="caution">
    <text evidence="2">The sequence shown here is derived from an EMBL/GenBank/DDBJ whole genome shotgun (WGS) entry which is preliminary data.</text>
</comment>
<dbReference type="EMBL" id="BAAADB010000012">
    <property type="protein sequence ID" value="GAA0508339.1"/>
    <property type="molecule type" value="Genomic_DNA"/>
</dbReference>
<name>A0ABP3LYG2_9DEIO</name>
<evidence type="ECO:0000313" key="2">
    <source>
        <dbReference type="EMBL" id="GAA0508339.1"/>
    </source>
</evidence>
<organism evidence="2 3">
    <name type="scientific">Deinococcus depolymerans</name>
    <dbReference type="NCBI Taxonomy" id="392408"/>
    <lineage>
        <taxon>Bacteria</taxon>
        <taxon>Thermotogati</taxon>
        <taxon>Deinococcota</taxon>
        <taxon>Deinococci</taxon>
        <taxon>Deinococcales</taxon>
        <taxon>Deinococcaceae</taxon>
        <taxon>Deinococcus</taxon>
    </lineage>
</organism>
<feature type="region of interest" description="Disordered" evidence="1">
    <location>
        <begin position="1"/>
        <end position="32"/>
    </location>
</feature>
<gene>
    <name evidence="2" type="ORF">GCM10008937_15210</name>
</gene>
<proteinExistence type="predicted"/>
<dbReference type="RefSeq" id="WP_343757453.1">
    <property type="nucleotide sequence ID" value="NZ_BAAADB010000012.1"/>
</dbReference>